<dbReference type="Gene3D" id="3.40.630.30">
    <property type="match status" value="1"/>
</dbReference>
<evidence type="ECO:0000259" key="1">
    <source>
        <dbReference type="PROSITE" id="PS51186"/>
    </source>
</evidence>
<comment type="caution">
    <text evidence="2">The sequence shown here is derived from an EMBL/GenBank/DDBJ whole genome shotgun (WGS) entry which is preliminary data.</text>
</comment>
<dbReference type="RefSeq" id="WP_087617749.1">
    <property type="nucleotide sequence ID" value="NZ_JAFBEY010000006.1"/>
</dbReference>
<evidence type="ECO:0000313" key="2">
    <source>
        <dbReference type="EMBL" id="OUZ38518.1"/>
    </source>
</evidence>
<dbReference type="PROSITE" id="PS51186">
    <property type="entry name" value="GNAT"/>
    <property type="match status" value="1"/>
</dbReference>
<dbReference type="SUPFAM" id="SSF55729">
    <property type="entry name" value="Acyl-CoA N-acyltransferases (Nat)"/>
    <property type="match status" value="1"/>
</dbReference>
<dbReference type="InterPro" id="IPR000182">
    <property type="entry name" value="GNAT_dom"/>
</dbReference>
<dbReference type="InterPro" id="IPR016181">
    <property type="entry name" value="Acyl_CoA_acyltransferase"/>
</dbReference>
<dbReference type="Proteomes" id="UP000196594">
    <property type="component" value="Unassembled WGS sequence"/>
</dbReference>
<proteinExistence type="predicted"/>
<sequence length="154" mass="17552">MNKIRKANVEDAATLTDIAFKAKGYWGYSDDFMNAWKDALIITVEDIQSKVIYLLEEDKAIKGFYCLCIETQELESLFVAPTYIGQGLGKVLWGNILLKATENGLSSFHFNSDPNAYEFYLKMGAKRIIYVESTVIPGRIYPLMEYTLTHLQTK</sequence>
<gene>
    <name evidence="2" type="ORF">CBM15_12245</name>
</gene>
<keyword evidence="3" id="KW-1185">Reference proteome</keyword>
<name>A0ABX3ZG65_9BACL</name>
<organism evidence="2 3">
    <name type="scientific">Solibacillus kalamii</name>
    <dbReference type="NCBI Taxonomy" id="1748298"/>
    <lineage>
        <taxon>Bacteria</taxon>
        <taxon>Bacillati</taxon>
        <taxon>Bacillota</taxon>
        <taxon>Bacilli</taxon>
        <taxon>Bacillales</taxon>
        <taxon>Caryophanaceae</taxon>
        <taxon>Solibacillus</taxon>
    </lineage>
</organism>
<accession>A0ABX3ZG65</accession>
<feature type="domain" description="N-acetyltransferase" evidence="1">
    <location>
        <begin position="2"/>
        <end position="149"/>
    </location>
</feature>
<dbReference type="CDD" id="cd04301">
    <property type="entry name" value="NAT_SF"/>
    <property type="match status" value="1"/>
</dbReference>
<reference evidence="2 3" key="1">
    <citation type="journal article" date="2017" name="Int. J. Syst. Evol. Microbiol.">
        <title>Solibacillus kalamii sp. nov., isolated from a high-efficiency particulate arrestance filter system used in the International Space Station.</title>
        <authorList>
            <person name="Checinska Sielaff A."/>
            <person name="Kumar R.M."/>
            <person name="Pal D."/>
            <person name="Mayilraj S."/>
            <person name="Venkateswaran K."/>
        </authorList>
    </citation>
    <scope>NUCLEOTIDE SEQUENCE [LARGE SCALE GENOMIC DNA]</scope>
    <source>
        <strain evidence="2 3">ISSFR-015</strain>
    </source>
</reference>
<evidence type="ECO:0000313" key="3">
    <source>
        <dbReference type="Proteomes" id="UP000196594"/>
    </source>
</evidence>
<dbReference type="Pfam" id="PF13673">
    <property type="entry name" value="Acetyltransf_10"/>
    <property type="match status" value="1"/>
</dbReference>
<protein>
    <submittedName>
        <fullName evidence="2">Histone acetyltransferase</fullName>
    </submittedName>
</protein>
<dbReference type="EMBL" id="NHNT01000008">
    <property type="protein sequence ID" value="OUZ38518.1"/>
    <property type="molecule type" value="Genomic_DNA"/>
</dbReference>